<reference evidence="2" key="1">
    <citation type="submission" date="2019-05" db="EMBL/GenBank/DDBJ databases">
        <authorList>
            <person name="Zhang S."/>
            <person name="Liu J."/>
        </authorList>
    </citation>
    <scope>NUCLEOTIDE SEQUENCE [LARGE SCALE GENOMIC DNA]</scope>
</reference>
<proteinExistence type="predicted"/>
<reference evidence="2" key="3">
    <citation type="submission" date="2025-09" db="UniProtKB">
        <authorList>
            <consortium name="Ensembl"/>
        </authorList>
    </citation>
    <scope>IDENTIFICATION</scope>
</reference>
<feature type="region of interest" description="Disordered" evidence="1">
    <location>
        <begin position="40"/>
        <end position="64"/>
    </location>
</feature>
<evidence type="ECO:0000313" key="3">
    <source>
        <dbReference type="Proteomes" id="UP000694520"/>
    </source>
</evidence>
<dbReference type="Proteomes" id="UP000694520">
    <property type="component" value="Chromosome 18"/>
</dbReference>
<reference evidence="2" key="2">
    <citation type="submission" date="2025-08" db="UniProtKB">
        <authorList>
            <consortium name="Ensembl"/>
        </authorList>
    </citation>
    <scope>IDENTIFICATION</scope>
</reference>
<protein>
    <submittedName>
        <fullName evidence="2">RAD54 homolog B</fullName>
    </submittedName>
</protein>
<gene>
    <name evidence="2" type="primary">RAD54B</name>
</gene>
<dbReference type="AlphaFoldDB" id="A0A8B9WWU2"/>
<organism evidence="2 3">
    <name type="scientific">Bos mutus grunniens</name>
    <name type="common">Wild yak</name>
    <name type="synonym">Bos grunniens</name>
    <dbReference type="NCBI Taxonomy" id="30521"/>
    <lineage>
        <taxon>Eukaryota</taxon>
        <taxon>Metazoa</taxon>
        <taxon>Chordata</taxon>
        <taxon>Craniata</taxon>
        <taxon>Vertebrata</taxon>
        <taxon>Euteleostomi</taxon>
        <taxon>Mammalia</taxon>
        <taxon>Eutheria</taxon>
        <taxon>Laurasiatheria</taxon>
        <taxon>Artiodactyla</taxon>
        <taxon>Ruminantia</taxon>
        <taxon>Pecora</taxon>
        <taxon>Bovidae</taxon>
        <taxon>Bovinae</taxon>
        <taxon>Bos</taxon>
    </lineage>
</organism>
<accession>A0A8B9WWU2</accession>
<evidence type="ECO:0000313" key="2">
    <source>
        <dbReference type="Ensembl" id="ENSBGRP00000013801.1"/>
    </source>
</evidence>
<evidence type="ECO:0000256" key="1">
    <source>
        <dbReference type="SAM" id="MobiDB-lite"/>
    </source>
</evidence>
<dbReference type="Ensembl" id="ENSBGRT00000015915.1">
    <property type="protein sequence ID" value="ENSBGRP00000013801.1"/>
    <property type="gene ID" value="ENSBGRG00000008611.1"/>
</dbReference>
<dbReference type="GeneTree" id="ENSGT00940000156966"/>
<sequence length="153" mass="17548">MLWRWGCRCLLRVVLVPGPSLPSDSRRLILLNMRRSAAPSQLQGNPFKKPKFISPARSHPSPNEEVAKLNSDIKLFEVAANKNNFLQPQNDPRTCNFNLPTKECAKGINHGDNYREKYCLEASTKTTLDLHHTVQTWMRKHRLVPVHYSSFSP</sequence>
<keyword evidence="3" id="KW-1185">Reference proteome</keyword>
<name>A0A8B9WWU2_BOSMU</name>